<keyword evidence="2" id="KW-1185">Reference proteome</keyword>
<dbReference type="RefSeq" id="WP_376833856.1">
    <property type="nucleotide sequence ID" value="NZ_JBHLSW010000003.1"/>
</dbReference>
<dbReference type="Gene3D" id="3.40.50.150">
    <property type="entry name" value="Vaccinia Virus protein VP39"/>
    <property type="match status" value="1"/>
</dbReference>
<dbReference type="PANTHER" id="PTHR20974:SF0">
    <property type="entry name" value="UPF0585 PROTEIN CG18661"/>
    <property type="match status" value="1"/>
</dbReference>
<dbReference type="PANTHER" id="PTHR20974">
    <property type="entry name" value="UPF0585 PROTEIN CG18661"/>
    <property type="match status" value="1"/>
</dbReference>
<dbReference type="InterPro" id="IPR010342">
    <property type="entry name" value="DUF938"/>
</dbReference>
<evidence type="ECO:0000313" key="2">
    <source>
        <dbReference type="Proteomes" id="UP001589906"/>
    </source>
</evidence>
<evidence type="ECO:0000313" key="1">
    <source>
        <dbReference type="EMBL" id="MFC0632685.1"/>
    </source>
</evidence>
<dbReference type="Proteomes" id="UP001589906">
    <property type="component" value="Unassembled WGS sequence"/>
</dbReference>
<dbReference type="CDD" id="cd02440">
    <property type="entry name" value="AdoMet_MTases"/>
    <property type="match status" value="1"/>
</dbReference>
<gene>
    <name evidence="1" type="ORF">ACFFGE_02160</name>
</gene>
<dbReference type="EMBL" id="JBHLSW010000003">
    <property type="protein sequence ID" value="MFC0632685.1"/>
    <property type="molecule type" value="Genomic_DNA"/>
</dbReference>
<protein>
    <submittedName>
        <fullName evidence="1">DUF938 domain-containing protein</fullName>
    </submittedName>
</protein>
<dbReference type="SUPFAM" id="SSF53335">
    <property type="entry name" value="S-adenosyl-L-methionine-dependent methyltransferases"/>
    <property type="match status" value="1"/>
</dbReference>
<comment type="caution">
    <text evidence="1">The sequence shown here is derived from an EMBL/GenBank/DDBJ whole genome shotgun (WGS) entry which is preliminary data.</text>
</comment>
<accession>A0ABV6QZ81</accession>
<proteinExistence type="predicted"/>
<organism evidence="1 2">
    <name type="scientific">Brevundimonas balnearis</name>
    <dbReference type="NCBI Taxonomy" id="1572858"/>
    <lineage>
        <taxon>Bacteria</taxon>
        <taxon>Pseudomonadati</taxon>
        <taxon>Pseudomonadota</taxon>
        <taxon>Alphaproteobacteria</taxon>
        <taxon>Caulobacterales</taxon>
        <taxon>Caulobacteraceae</taxon>
        <taxon>Brevundimonas</taxon>
    </lineage>
</organism>
<dbReference type="InterPro" id="IPR029063">
    <property type="entry name" value="SAM-dependent_MTases_sf"/>
</dbReference>
<sequence length="210" mass="21849">MQTMDPVSPSSGPARSSPAADRNAEAILAVLRAALPGQGRVLEIASGTGQHAARFAAALPGLVWTPTDASPEALASISAWRASVQAANLAAPLRLDVEDPVGWPAGPFEAVVAINLVHISPWSATEALMAGAARVLVPGGLLYLYGPYREADTPLADSNAAFDASLTARDPAWGLRDRDEVIAAARAHGLAFTLRKAMPANNLSLLFRKV</sequence>
<dbReference type="Pfam" id="PF06080">
    <property type="entry name" value="DUF938"/>
    <property type="match status" value="1"/>
</dbReference>
<reference evidence="1 2" key="1">
    <citation type="submission" date="2024-09" db="EMBL/GenBank/DDBJ databases">
        <authorList>
            <person name="Sun Q."/>
            <person name="Mori K."/>
        </authorList>
    </citation>
    <scope>NUCLEOTIDE SEQUENCE [LARGE SCALE GENOMIC DNA]</scope>
    <source>
        <strain evidence="1 2">NCAIM B.02621</strain>
    </source>
</reference>
<name>A0ABV6QZ81_9CAUL</name>